<feature type="compositionally biased region" description="Gly residues" evidence="1">
    <location>
        <begin position="319"/>
        <end position="334"/>
    </location>
</feature>
<feature type="region of interest" description="Disordered" evidence="1">
    <location>
        <begin position="312"/>
        <end position="334"/>
    </location>
</feature>
<evidence type="ECO:0000256" key="1">
    <source>
        <dbReference type="SAM" id="MobiDB-lite"/>
    </source>
</evidence>
<gene>
    <name evidence="2" type="ORF">L3X38_039238</name>
</gene>
<dbReference type="EMBL" id="JAJFAZ020000007">
    <property type="protein sequence ID" value="KAI5319530.1"/>
    <property type="molecule type" value="Genomic_DNA"/>
</dbReference>
<proteinExistence type="predicted"/>
<name>A0AAD4V6L9_PRUDU</name>
<sequence>MSAFPNPPHEPNAAEVLRNMLSFGFSLLSPNDQQDKIEQISKQLAAGVADVERLEGETEEDLRRKQFAELLNKAPVYTQEVLFKEFRRKFDRERRLCEAILLFRQLDSNKQQETIEKLLDRFMRRRREEVKDVILERLSEECEEDFRLRRFVKLCNKSDLLLDDFILNEPKKWDLDVLMLKMASGNEEIEEIKQSRYAEFYLGLSSIWFKARWASDPKGLIHLILSKVEEGDHIIEKLVNETEEDFLPRRCTESFKQLQFSTQEHVVKHIQNILFYDPVSFCRAEGSSVTEEPWFAPEFIKVKTPNLRVSGGAAATQEGGQGAITQGGQGTSQQ</sequence>
<accession>A0AAD4V6L9</accession>
<organism evidence="2 3">
    <name type="scientific">Prunus dulcis</name>
    <name type="common">Almond</name>
    <name type="synonym">Amygdalus dulcis</name>
    <dbReference type="NCBI Taxonomy" id="3755"/>
    <lineage>
        <taxon>Eukaryota</taxon>
        <taxon>Viridiplantae</taxon>
        <taxon>Streptophyta</taxon>
        <taxon>Embryophyta</taxon>
        <taxon>Tracheophyta</taxon>
        <taxon>Spermatophyta</taxon>
        <taxon>Magnoliopsida</taxon>
        <taxon>eudicotyledons</taxon>
        <taxon>Gunneridae</taxon>
        <taxon>Pentapetalae</taxon>
        <taxon>rosids</taxon>
        <taxon>fabids</taxon>
        <taxon>Rosales</taxon>
        <taxon>Rosaceae</taxon>
        <taxon>Amygdaloideae</taxon>
        <taxon>Amygdaleae</taxon>
        <taxon>Prunus</taxon>
    </lineage>
</organism>
<evidence type="ECO:0000313" key="2">
    <source>
        <dbReference type="EMBL" id="KAI5319530.1"/>
    </source>
</evidence>
<keyword evidence="3" id="KW-1185">Reference proteome</keyword>
<dbReference type="Proteomes" id="UP001054821">
    <property type="component" value="Chromosome 7"/>
</dbReference>
<evidence type="ECO:0000313" key="3">
    <source>
        <dbReference type="Proteomes" id="UP001054821"/>
    </source>
</evidence>
<protein>
    <submittedName>
        <fullName evidence="2">Uncharacterized protein</fullName>
    </submittedName>
</protein>
<dbReference type="AlphaFoldDB" id="A0AAD4V6L9"/>
<reference evidence="2 3" key="1">
    <citation type="journal article" date="2022" name="G3 (Bethesda)">
        <title>Whole-genome sequence and methylome profiling of the almond [Prunus dulcis (Mill.) D.A. Webb] cultivar 'Nonpareil'.</title>
        <authorList>
            <person name="D'Amico-Willman K.M."/>
            <person name="Ouma W.Z."/>
            <person name="Meulia T."/>
            <person name="Sideli G.M."/>
            <person name="Gradziel T.M."/>
            <person name="Fresnedo-Ramirez J."/>
        </authorList>
    </citation>
    <scope>NUCLEOTIDE SEQUENCE [LARGE SCALE GENOMIC DNA]</scope>
    <source>
        <strain evidence="2">Clone GOH B32 T37-40</strain>
    </source>
</reference>
<comment type="caution">
    <text evidence="2">The sequence shown here is derived from an EMBL/GenBank/DDBJ whole genome shotgun (WGS) entry which is preliminary data.</text>
</comment>